<evidence type="ECO:0000313" key="1">
    <source>
        <dbReference type="EMBL" id="JAH90181.1"/>
    </source>
</evidence>
<dbReference type="AlphaFoldDB" id="A0A0E9WIP5"/>
<accession>A0A0E9WIP5</accession>
<sequence length="66" mass="7295">MNYKLISGNVPQVLKLCTATSKSNYCKSKVLFDKSAVSSLYGFGECNKTDKVSQHRCICKEQASLT</sequence>
<organism evidence="1">
    <name type="scientific">Anguilla anguilla</name>
    <name type="common">European freshwater eel</name>
    <name type="synonym">Muraena anguilla</name>
    <dbReference type="NCBI Taxonomy" id="7936"/>
    <lineage>
        <taxon>Eukaryota</taxon>
        <taxon>Metazoa</taxon>
        <taxon>Chordata</taxon>
        <taxon>Craniata</taxon>
        <taxon>Vertebrata</taxon>
        <taxon>Euteleostomi</taxon>
        <taxon>Actinopterygii</taxon>
        <taxon>Neopterygii</taxon>
        <taxon>Teleostei</taxon>
        <taxon>Anguilliformes</taxon>
        <taxon>Anguillidae</taxon>
        <taxon>Anguilla</taxon>
    </lineage>
</organism>
<proteinExistence type="predicted"/>
<dbReference type="EMBL" id="GBXM01018396">
    <property type="protein sequence ID" value="JAH90181.1"/>
    <property type="molecule type" value="Transcribed_RNA"/>
</dbReference>
<reference evidence="1" key="2">
    <citation type="journal article" date="2015" name="Fish Shellfish Immunol.">
        <title>Early steps in the European eel (Anguilla anguilla)-Vibrio vulnificus interaction in the gills: Role of the RtxA13 toxin.</title>
        <authorList>
            <person name="Callol A."/>
            <person name="Pajuelo D."/>
            <person name="Ebbesson L."/>
            <person name="Teles M."/>
            <person name="MacKenzie S."/>
            <person name="Amaro C."/>
        </authorList>
    </citation>
    <scope>NUCLEOTIDE SEQUENCE</scope>
</reference>
<reference evidence="1" key="1">
    <citation type="submission" date="2014-11" db="EMBL/GenBank/DDBJ databases">
        <authorList>
            <person name="Amaro Gonzalez C."/>
        </authorList>
    </citation>
    <scope>NUCLEOTIDE SEQUENCE</scope>
</reference>
<protein>
    <submittedName>
        <fullName evidence="1">Uncharacterized protein</fullName>
    </submittedName>
</protein>
<name>A0A0E9WIP5_ANGAN</name>